<reference evidence="1" key="1">
    <citation type="submission" date="2023-11" db="EMBL/GenBank/DDBJ databases">
        <authorList>
            <person name="De Vega J J."/>
            <person name="De Vega J J."/>
        </authorList>
    </citation>
    <scope>NUCLEOTIDE SEQUENCE</scope>
</reference>
<accession>A0AAD2K377</accession>
<proteinExistence type="predicted"/>
<sequence>MASSSRSSSSLPSSPSAHSLAALAPEIVEEIIAFLPPIPKSYLALSRVSHAFHSLCIRFIYGHIVLRSPSALVQCFRAIVATPNPLAVRSIEVNCRRELISLASFSALVQHCLVRLTNVTRLVIFAPEQTTSSFVSALQQCSFPWLTHLESCFSLDERMSAFLSRHPRISYLQLDSLEPTSLGGEIRLPGLEYFVGNSTCLAPVARHASLRAAFITWDDADEARDNQDVFAALERRSTDTLNVLACRRHSWNLDLLEQISWHLPHIYALSLTNLFFVPSRTMKWIRICDNLWLPDLAHLIGPGSRWIWDRLRERRYPDWDRILETTHARRGGAAAIAHMRLLALRDAALDLRVPSHRMPQEEEQCEIRLGGAGSMLEEEDVTETRTT</sequence>
<organism evidence="1 2">
    <name type="scientific">Mycena citricolor</name>
    <dbReference type="NCBI Taxonomy" id="2018698"/>
    <lineage>
        <taxon>Eukaryota</taxon>
        <taxon>Fungi</taxon>
        <taxon>Dikarya</taxon>
        <taxon>Basidiomycota</taxon>
        <taxon>Agaricomycotina</taxon>
        <taxon>Agaricomycetes</taxon>
        <taxon>Agaricomycetidae</taxon>
        <taxon>Agaricales</taxon>
        <taxon>Marasmiineae</taxon>
        <taxon>Mycenaceae</taxon>
        <taxon>Mycena</taxon>
    </lineage>
</organism>
<dbReference type="Proteomes" id="UP001295794">
    <property type="component" value="Unassembled WGS sequence"/>
</dbReference>
<keyword evidence="2" id="KW-1185">Reference proteome</keyword>
<protein>
    <recommendedName>
        <fullName evidence="3">F-box domain-containing protein</fullName>
    </recommendedName>
</protein>
<evidence type="ECO:0000313" key="2">
    <source>
        <dbReference type="Proteomes" id="UP001295794"/>
    </source>
</evidence>
<evidence type="ECO:0008006" key="3">
    <source>
        <dbReference type="Google" id="ProtNLM"/>
    </source>
</evidence>
<name>A0AAD2K377_9AGAR</name>
<gene>
    <name evidence="1" type="ORF">MYCIT1_LOCUS24657</name>
</gene>
<comment type="caution">
    <text evidence="1">The sequence shown here is derived from an EMBL/GenBank/DDBJ whole genome shotgun (WGS) entry which is preliminary data.</text>
</comment>
<dbReference type="EMBL" id="CAVNYO010000406">
    <property type="protein sequence ID" value="CAK5276429.1"/>
    <property type="molecule type" value="Genomic_DNA"/>
</dbReference>
<dbReference type="AlphaFoldDB" id="A0AAD2K377"/>
<evidence type="ECO:0000313" key="1">
    <source>
        <dbReference type="EMBL" id="CAK5276429.1"/>
    </source>
</evidence>